<comment type="caution">
    <text evidence="2">The sequence shown here is derived from an EMBL/GenBank/DDBJ whole genome shotgun (WGS) entry which is preliminary data.</text>
</comment>
<organism evidence="2 3">
    <name type="scientific">Salix brachista</name>
    <dbReference type="NCBI Taxonomy" id="2182728"/>
    <lineage>
        <taxon>Eukaryota</taxon>
        <taxon>Viridiplantae</taxon>
        <taxon>Streptophyta</taxon>
        <taxon>Embryophyta</taxon>
        <taxon>Tracheophyta</taxon>
        <taxon>Spermatophyta</taxon>
        <taxon>Magnoliopsida</taxon>
        <taxon>eudicotyledons</taxon>
        <taxon>Gunneridae</taxon>
        <taxon>Pentapetalae</taxon>
        <taxon>rosids</taxon>
        <taxon>fabids</taxon>
        <taxon>Malpighiales</taxon>
        <taxon>Salicaceae</taxon>
        <taxon>Saliceae</taxon>
        <taxon>Salix</taxon>
    </lineage>
</organism>
<dbReference type="AlphaFoldDB" id="A0A5N5NAM7"/>
<dbReference type="EMBL" id="VDCV01000003">
    <property type="protein sequence ID" value="KAB5564118.1"/>
    <property type="molecule type" value="Genomic_DNA"/>
</dbReference>
<proteinExistence type="predicted"/>
<keyword evidence="3" id="KW-1185">Reference proteome</keyword>
<evidence type="ECO:0000256" key="1">
    <source>
        <dbReference type="SAM" id="MobiDB-lite"/>
    </source>
</evidence>
<dbReference type="Proteomes" id="UP000326939">
    <property type="component" value="Chromosome 3"/>
</dbReference>
<protein>
    <submittedName>
        <fullName evidence="2">Uncharacterized protein</fullName>
    </submittedName>
</protein>
<reference evidence="3" key="1">
    <citation type="journal article" date="2019" name="Gigascience">
        <title>De novo genome assembly of the endangered Acer yangbiense, a plant species with extremely small populations endemic to Yunnan Province, China.</title>
        <authorList>
            <person name="Yang J."/>
            <person name="Wariss H.M."/>
            <person name="Tao L."/>
            <person name="Zhang R."/>
            <person name="Yun Q."/>
            <person name="Hollingsworth P."/>
            <person name="Dao Z."/>
            <person name="Luo G."/>
            <person name="Guo H."/>
            <person name="Ma Y."/>
            <person name="Sun W."/>
        </authorList>
    </citation>
    <scope>NUCLEOTIDE SEQUENCE [LARGE SCALE GENOMIC DNA]</scope>
    <source>
        <strain evidence="3">cv. br00</strain>
    </source>
</reference>
<feature type="compositionally biased region" description="Basic and acidic residues" evidence="1">
    <location>
        <begin position="11"/>
        <end position="32"/>
    </location>
</feature>
<feature type="region of interest" description="Disordered" evidence="1">
    <location>
        <begin position="1"/>
        <end position="63"/>
    </location>
</feature>
<accession>A0A5N5NAM7</accession>
<sequence length="117" mass="13326">MTMICPCQRRHGPEARRRSARVREGMVPKIDDDLPASQKAWSRSERGQLLKSSQRRPMKQSDEATCSISANSVCHMFLIESPYSKIQNFSHRHFDGTLLSDSCNGIKSSFSLRISLR</sequence>
<gene>
    <name evidence="2" type="ORF">DKX38_004172</name>
</gene>
<evidence type="ECO:0000313" key="2">
    <source>
        <dbReference type="EMBL" id="KAB5564118.1"/>
    </source>
</evidence>
<name>A0A5N5NAM7_9ROSI</name>
<evidence type="ECO:0000313" key="3">
    <source>
        <dbReference type="Proteomes" id="UP000326939"/>
    </source>
</evidence>